<dbReference type="GO" id="GO:0006915">
    <property type="term" value="P:apoptotic process"/>
    <property type="evidence" value="ECO:0007669"/>
    <property type="project" value="UniProtKB-KW"/>
</dbReference>
<dbReference type="AlphaFoldDB" id="C3Z5V2"/>
<proteinExistence type="inferred from homology"/>
<dbReference type="CDD" id="cd00022">
    <property type="entry name" value="BIR"/>
    <property type="match status" value="2"/>
</dbReference>
<dbReference type="InterPro" id="IPR050784">
    <property type="entry name" value="IAP"/>
</dbReference>
<feature type="non-terminal residue" evidence="16">
    <location>
        <position position="1"/>
    </location>
</feature>
<evidence type="ECO:0000256" key="4">
    <source>
        <dbReference type="ARBA" id="ARBA00012483"/>
    </source>
</evidence>
<protein>
    <recommendedName>
        <fullName evidence="4">RING-type E3 ubiquitin transferase</fullName>
        <ecNumber evidence="4">2.3.2.27</ecNumber>
    </recommendedName>
</protein>
<comment type="catalytic activity">
    <reaction evidence="1">
        <text>S-ubiquitinyl-[E2 ubiquitin-conjugating enzyme]-L-cysteine + [acceptor protein]-L-lysine = [E2 ubiquitin-conjugating enzyme]-L-cysteine + N(6)-ubiquitinyl-[acceptor protein]-L-lysine.</text>
        <dbReference type="EC" id="2.3.2.27"/>
    </reaction>
</comment>
<keyword evidence="7" id="KW-0053">Apoptosis</keyword>
<dbReference type="FunFam" id="1.10.1170.10:FF:000002">
    <property type="entry name" value="Baculoviral IAP repeat containing 7"/>
    <property type="match status" value="1"/>
</dbReference>
<evidence type="ECO:0000313" key="16">
    <source>
        <dbReference type="EMBL" id="EEN52215.1"/>
    </source>
</evidence>
<feature type="region of interest" description="Disordered" evidence="14">
    <location>
        <begin position="97"/>
        <end position="119"/>
    </location>
</feature>
<evidence type="ECO:0000256" key="7">
    <source>
        <dbReference type="ARBA" id="ARBA00022703"/>
    </source>
</evidence>
<feature type="compositionally biased region" description="Basic and acidic residues" evidence="14">
    <location>
        <begin position="110"/>
        <end position="119"/>
    </location>
</feature>
<keyword evidence="5" id="KW-0963">Cytoplasm</keyword>
<dbReference type="STRING" id="7739.C3Z5V2"/>
<evidence type="ECO:0000256" key="6">
    <source>
        <dbReference type="ARBA" id="ARBA00022679"/>
    </source>
</evidence>
<evidence type="ECO:0000256" key="14">
    <source>
        <dbReference type="SAM" id="MobiDB-lite"/>
    </source>
</evidence>
<comment type="subcellular location">
    <subcellularLocation>
        <location evidence="2">Cytoplasm</location>
    </subcellularLocation>
</comment>
<keyword evidence="6" id="KW-0808">Transferase</keyword>
<dbReference type="FunFam" id="1.10.8.10:FF:000084">
    <property type="entry name" value="E3 ubiquitin-protein ligase XIAP"/>
    <property type="match status" value="1"/>
</dbReference>
<keyword evidence="10 13" id="KW-0863">Zinc-finger</keyword>
<dbReference type="InterPro" id="IPR001841">
    <property type="entry name" value="Znf_RING"/>
</dbReference>
<dbReference type="FunFam" id="3.30.40.10:FF:000184">
    <property type="entry name" value="Baculoviral IAP repeat containing 2"/>
    <property type="match status" value="1"/>
</dbReference>
<dbReference type="GO" id="GO:0005737">
    <property type="term" value="C:cytoplasm"/>
    <property type="evidence" value="ECO:0007669"/>
    <property type="project" value="UniProtKB-SubCell"/>
</dbReference>
<dbReference type="PROSITE" id="PS50143">
    <property type="entry name" value="BIR_REPEAT_2"/>
    <property type="match status" value="2"/>
</dbReference>
<dbReference type="InParanoid" id="C3Z5V2"/>
<evidence type="ECO:0000256" key="2">
    <source>
        <dbReference type="ARBA" id="ARBA00004496"/>
    </source>
</evidence>
<keyword evidence="12" id="KW-0862">Zinc</keyword>
<name>C3Z5V2_BRAFL</name>
<reference evidence="16" key="1">
    <citation type="journal article" date="2008" name="Nature">
        <title>The amphioxus genome and the evolution of the chordate karyotype.</title>
        <authorList>
            <consortium name="US DOE Joint Genome Institute (JGI-PGF)"/>
            <person name="Putnam N.H."/>
            <person name="Butts T."/>
            <person name="Ferrier D.E.K."/>
            <person name="Furlong R.F."/>
            <person name="Hellsten U."/>
            <person name="Kawashima T."/>
            <person name="Robinson-Rechavi M."/>
            <person name="Shoguchi E."/>
            <person name="Terry A."/>
            <person name="Yu J.-K."/>
            <person name="Benito-Gutierrez E.L."/>
            <person name="Dubchak I."/>
            <person name="Garcia-Fernandez J."/>
            <person name="Gibson-Brown J.J."/>
            <person name="Grigoriev I.V."/>
            <person name="Horton A.C."/>
            <person name="de Jong P.J."/>
            <person name="Jurka J."/>
            <person name="Kapitonov V.V."/>
            <person name="Kohara Y."/>
            <person name="Kuroki Y."/>
            <person name="Lindquist E."/>
            <person name="Lucas S."/>
            <person name="Osoegawa K."/>
            <person name="Pennacchio L.A."/>
            <person name="Salamov A.A."/>
            <person name="Satou Y."/>
            <person name="Sauka-Spengler T."/>
            <person name="Schmutz J."/>
            <person name="Shin-I T."/>
            <person name="Toyoda A."/>
            <person name="Bronner-Fraser M."/>
            <person name="Fujiyama A."/>
            <person name="Holland L.Z."/>
            <person name="Holland P.W.H."/>
            <person name="Satoh N."/>
            <person name="Rokhsar D.S."/>
        </authorList>
    </citation>
    <scope>NUCLEOTIDE SEQUENCE [LARGE SCALE GENOMIC DNA]</scope>
    <source>
        <strain evidence="16">S238N-H82</strain>
        <tissue evidence="16">Testes</tissue>
    </source>
</reference>
<accession>C3Z5V2</accession>
<evidence type="ECO:0000256" key="5">
    <source>
        <dbReference type="ARBA" id="ARBA00022490"/>
    </source>
</evidence>
<dbReference type="SUPFAM" id="SSF57924">
    <property type="entry name" value="Inhibitor of apoptosis (IAP) repeat"/>
    <property type="match status" value="2"/>
</dbReference>
<evidence type="ECO:0000256" key="10">
    <source>
        <dbReference type="ARBA" id="ARBA00022771"/>
    </source>
</evidence>
<evidence type="ECO:0000259" key="15">
    <source>
        <dbReference type="PROSITE" id="PS50089"/>
    </source>
</evidence>
<evidence type="ECO:0000256" key="13">
    <source>
        <dbReference type="PROSITE-ProRule" id="PRU00175"/>
    </source>
</evidence>
<evidence type="ECO:0000256" key="12">
    <source>
        <dbReference type="ARBA" id="ARBA00022833"/>
    </source>
</evidence>
<dbReference type="eggNOG" id="KOG1101">
    <property type="taxonomic scope" value="Eukaryota"/>
</dbReference>
<evidence type="ECO:0000256" key="3">
    <source>
        <dbReference type="ARBA" id="ARBA00006672"/>
    </source>
</evidence>
<comment type="similarity">
    <text evidence="3">Belongs to the IAP family.</text>
</comment>
<feature type="domain" description="RING-type" evidence="15">
    <location>
        <begin position="344"/>
        <end position="383"/>
    </location>
</feature>
<dbReference type="PANTHER" id="PTHR10044:SF139">
    <property type="entry name" value="DEATH-ASSOCIATED INHIBITOR OF APOPTOSIS 2"/>
    <property type="match status" value="1"/>
</dbReference>
<dbReference type="FunFam" id="1.10.1170.10:FF:000028">
    <property type="entry name" value="Uncharacterized protein"/>
    <property type="match status" value="1"/>
</dbReference>
<dbReference type="EC" id="2.3.2.27" evidence="4"/>
<dbReference type="GO" id="GO:0008270">
    <property type="term" value="F:zinc ion binding"/>
    <property type="evidence" value="ECO:0007669"/>
    <property type="project" value="UniProtKB-KW"/>
</dbReference>
<dbReference type="InterPro" id="IPR013083">
    <property type="entry name" value="Znf_RING/FYVE/PHD"/>
</dbReference>
<dbReference type="CDD" id="cd14321">
    <property type="entry name" value="UBA_IAPs"/>
    <property type="match status" value="1"/>
</dbReference>
<dbReference type="FunFam" id="1.10.1170.10:FF:000025">
    <property type="entry name" value="Baculoviral IAP repeat containing 7"/>
    <property type="match status" value="1"/>
</dbReference>
<evidence type="ECO:0000256" key="11">
    <source>
        <dbReference type="ARBA" id="ARBA00022786"/>
    </source>
</evidence>
<evidence type="ECO:0000256" key="1">
    <source>
        <dbReference type="ARBA" id="ARBA00000900"/>
    </source>
</evidence>
<feature type="region of interest" description="Disordered" evidence="14">
    <location>
        <begin position="303"/>
        <end position="334"/>
    </location>
</feature>
<dbReference type="Pfam" id="PF00653">
    <property type="entry name" value="BIR"/>
    <property type="match status" value="2"/>
</dbReference>
<dbReference type="Gene3D" id="1.10.8.10">
    <property type="entry name" value="DNA helicase RuvA subunit, C-terminal domain"/>
    <property type="match status" value="1"/>
</dbReference>
<keyword evidence="9" id="KW-0677">Repeat</keyword>
<dbReference type="PROSITE" id="PS50089">
    <property type="entry name" value="ZF_RING_2"/>
    <property type="match status" value="1"/>
</dbReference>
<dbReference type="GO" id="GO:0061630">
    <property type="term" value="F:ubiquitin protein ligase activity"/>
    <property type="evidence" value="ECO:0007669"/>
    <property type="project" value="UniProtKB-EC"/>
</dbReference>
<dbReference type="InterPro" id="IPR001370">
    <property type="entry name" value="BIR_rpt"/>
</dbReference>
<dbReference type="PANTHER" id="PTHR10044">
    <property type="entry name" value="INHIBITOR OF APOPTOSIS"/>
    <property type="match status" value="1"/>
</dbReference>
<evidence type="ECO:0000256" key="9">
    <source>
        <dbReference type="ARBA" id="ARBA00022737"/>
    </source>
</evidence>
<dbReference type="Gene3D" id="3.30.40.10">
    <property type="entry name" value="Zinc/RING finger domain, C3HC4 (zinc finger)"/>
    <property type="match status" value="1"/>
</dbReference>
<dbReference type="EMBL" id="GG666583">
    <property type="protein sequence ID" value="EEN52215.1"/>
    <property type="molecule type" value="Genomic_DNA"/>
</dbReference>
<dbReference type="Pfam" id="PF13920">
    <property type="entry name" value="zf-C3HC4_3"/>
    <property type="match status" value="1"/>
</dbReference>
<evidence type="ECO:0000256" key="8">
    <source>
        <dbReference type="ARBA" id="ARBA00022723"/>
    </source>
</evidence>
<feature type="compositionally biased region" description="Basic and acidic residues" evidence="14">
    <location>
        <begin position="325"/>
        <end position="334"/>
    </location>
</feature>
<keyword evidence="8" id="KW-0479">Metal-binding</keyword>
<organism>
    <name type="scientific">Branchiostoma floridae</name>
    <name type="common">Florida lancelet</name>
    <name type="synonym">Amphioxus</name>
    <dbReference type="NCBI Taxonomy" id="7739"/>
    <lineage>
        <taxon>Eukaryota</taxon>
        <taxon>Metazoa</taxon>
        <taxon>Chordata</taxon>
        <taxon>Cephalochordata</taxon>
        <taxon>Leptocardii</taxon>
        <taxon>Amphioxiformes</taxon>
        <taxon>Branchiostomatidae</taxon>
        <taxon>Branchiostoma</taxon>
    </lineage>
</organism>
<keyword evidence="11" id="KW-0833">Ubl conjugation pathway</keyword>
<dbReference type="SMART" id="SM00238">
    <property type="entry name" value="BIR"/>
    <property type="match status" value="2"/>
</dbReference>
<dbReference type="GO" id="GO:0043069">
    <property type="term" value="P:negative regulation of programmed cell death"/>
    <property type="evidence" value="ECO:0007669"/>
    <property type="project" value="UniProtKB-ARBA"/>
</dbReference>
<gene>
    <name evidence="16" type="ORF">BRAFLDRAFT_203077</name>
</gene>
<sequence length="395" mass="45191">LNTEIHRIHTYFGWPDNVPVTPGELAKLGFFYLGVRDKVECAFCGGVLHQWERGDDPEVEHRRHYPHCPFMRNCATSNVPLLVGSDHWTSQTQTYGQMNDFAGQGQPQTRKRDAPKHPELASEEMRYSTYFRWPLYCPISPRKLAQAGFFYTYIDDQVRCFWCDGGLKDWQAGDDPWTEHARWYGEECNFVLETKGLQYVRTIKDSFPTLAPQVGVGEHQQNQNSNQHNQCEGLFTDAMDSRVVRNVLEMGFAQSDVETVVRRRLKANGQSFTTMTDLVECLIAIEENGPGDDCSQHVEVEGKSDEKLQEQSTQSTEKPPNANAESREYGTTEKLQQMREERTCKICMTNDACMVFIPCGHLCCCNTCANTMRRRGSTCPLCRARIKHVQRAFLA</sequence>
<dbReference type="Gene3D" id="1.10.1170.10">
    <property type="entry name" value="Inhibitor Of Apoptosis Protein (2mihbC-IAP-1), Chain A"/>
    <property type="match status" value="2"/>
</dbReference>